<gene>
    <name evidence="1" type="ORF">PFR_JS23_1460</name>
</gene>
<organism evidence="1 2">
    <name type="scientific">Propionibacterium freudenreichii</name>
    <dbReference type="NCBI Taxonomy" id="1744"/>
    <lineage>
        <taxon>Bacteria</taxon>
        <taxon>Bacillati</taxon>
        <taxon>Actinomycetota</taxon>
        <taxon>Actinomycetes</taxon>
        <taxon>Propionibacteriales</taxon>
        <taxon>Propionibacteriaceae</taxon>
        <taxon>Propionibacterium</taxon>
    </lineage>
</organism>
<accession>A0A509MHS6</accession>
<name>A0A509MHS6_9ACTN</name>
<proteinExistence type="predicted"/>
<sequence length="125" mass="13293">MQAALSAAQLVKAAEDQAAAAKQQAGSVKSIADHFKTPPLVIEHTTGVLWRIRNTTQQPLTIESIVNADEAPTIELKVPTTIPGLRSQEFMGFKSGQGLFPAELVLKVSGLTEPLTVSFPSTPSK</sequence>
<dbReference type="Proteomes" id="UP000250080">
    <property type="component" value="Chromosome I"/>
</dbReference>
<evidence type="ECO:0000313" key="1">
    <source>
        <dbReference type="EMBL" id="SCQ79698.1"/>
    </source>
</evidence>
<protein>
    <submittedName>
        <fullName evidence="1">Uncharacterized protein</fullName>
    </submittedName>
</protein>
<dbReference type="EMBL" id="LT618793">
    <property type="protein sequence ID" value="SCQ79698.1"/>
    <property type="molecule type" value="Genomic_DNA"/>
</dbReference>
<evidence type="ECO:0000313" key="2">
    <source>
        <dbReference type="Proteomes" id="UP000250080"/>
    </source>
</evidence>
<dbReference type="AlphaFoldDB" id="A0A509MHS6"/>
<reference evidence="1 2" key="1">
    <citation type="submission" date="2016-09" db="EMBL/GenBank/DDBJ databases">
        <authorList>
            <person name="Laine KS P."/>
        </authorList>
    </citation>
    <scope>NUCLEOTIDE SEQUENCE [LARGE SCALE GENOMIC DNA]</scope>
    <source>
        <strain evidence="1">PFRJS-23</strain>
    </source>
</reference>